<evidence type="ECO:0000256" key="8">
    <source>
        <dbReference type="ARBA" id="ARBA00023303"/>
    </source>
</evidence>
<dbReference type="InterPro" id="IPR002048">
    <property type="entry name" value="EF_hand_dom"/>
</dbReference>
<dbReference type="GO" id="GO:0015271">
    <property type="term" value="F:outward rectifier potassium channel activity"/>
    <property type="evidence" value="ECO:0007669"/>
    <property type="project" value="TreeGrafter"/>
</dbReference>
<feature type="transmembrane region" description="Helical" evidence="10">
    <location>
        <begin position="167"/>
        <end position="187"/>
    </location>
</feature>
<comment type="subcellular location">
    <subcellularLocation>
        <location evidence="1">Membrane</location>
        <topology evidence="1">Multi-pass membrane protein</topology>
    </subcellularLocation>
</comment>
<dbReference type="SUPFAM" id="SSF81324">
    <property type="entry name" value="Voltage-gated potassium channels"/>
    <property type="match status" value="2"/>
</dbReference>
<feature type="compositionally biased region" description="Basic and acidic residues" evidence="9">
    <location>
        <begin position="348"/>
        <end position="360"/>
    </location>
</feature>
<dbReference type="GO" id="GO:0022841">
    <property type="term" value="F:potassium ion leak channel activity"/>
    <property type="evidence" value="ECO:0007669"/>
    <property type="project" value="TreeGrafter"/>
</dbReference>
<comment type="caution">
    <text evidence="12">The sequence shown here is derived from an EMBL/GenBank/DDBJ whole genome shotgun (WGS) entry which is preliminary data.</text>
</comment>
<feature type="transmembrane region" description="Helical" evidence="10">
    <location>
        <begin position="79"/>
        <end position="99"/>
    </location>
</feature>
<reference evidence="13" key="1">
    <citation type="journal article" date="2023" name="Commun. Biol.">
        <title>Genome analysis of Parmales, the sister group of diatoms, reveals the evolutionary specialization of diatoms from phago-mixotrophs to photoautotrophs.</title>
        <authorList>
            <person name="Ban H."/>
            <person name="Sato S."/>
            <person name="Yoshikawa S."/>
            <person name="Yamada K."/>
            <person name="Nakamura Y."/>
            <person name="Ichinomiya M."/>
            <person name="Sato N."/>
            <person name="Blanc-Mathieu R."/>
            <person name="Endo H."/>
            <person name="Kuwata A."/>
            <person name="Ogata H."/>
        </authorList>
    </citation>
    <scope>NUCLEOTIDE SEQUENCE [LARGE SCALE GENOMIC DNA]</scope>
    <source>
        <strain evidence="13">NIES 3701</strain>
    </source>
</reference>
<dbReference type="Pfam" id="PF07885">
    <property type="entry name" value="Ion_trans_2"/>
    <property type="match status" value="2"/>
</dbReference>
<evidence type="ECO:0000256" key="9">
    <source>
        <dbReference type="SAM" id="MobiDB-lite"/>
    </source>
</evidence>
<dbReference type="Gene3D" id="1.10.287.70">
    <property type="match status" value="2"/>
</dbReference>
<evidence type="ECO:0000256" key="4">
    <source>
        <dbReference type="ARBA" id="ARBA00022837"/>
    </source>
</evidence>
<keyword evidence="13" id="KW-1185">Reference proteome</keyword>
<dbReference type="GO" id="GO:0005886">
    <property type="term" value="C:plasma membrane"/>
    <property type="evidence" value="ECO:0007669"/>
    <property type="project" value="TreeGrafter"/>
</dbReference>
<keyword evidence="5 10" id="KW-1133">Transmembrane helix</keyword>
<dbReference type="PROSITE" id="PS00018">
    <property type="entry name" value="EF_HAND_1"/>
    <property type="match status" value="2"/>
</dbReference>
<dbReference type="CDD" id="cd00051">
    <property type="entry name" value="EFh"/>
    <property type="match status" value="1"/>
</dbReference>
<dbReference type="Gene3D" id="1.10.238.10">
    <property type="entry name" value="EF-hand"/>
    <property type="match status" value="1"/>
</dbReference>
<dbReference type="GO" id="GO:0005737">
    <property type="term" value="C:cytoplasm"/>
    <property type="evidence" value="ECO:0007669"/>
    <property type="project" value="UniProtKB-ARBA"/>
</dbReference>
<evidence type="ECO:0000256" key="7">
    <source>
        <dbReference type="ARBA" id="ARBA00023136"/>
    </source>
</evidence>
<evidence type="ECO:0000313" key="13">
    <source>
        <dbReference type="Proteomes" id="UP001165085"/>
    </source>
</evidence>
<dbReference type="Proteomes" id="UP001165085">
    <property type="component" value="Unassembled WGS sequence"/>
</dbReference>
<gene>
    <name evidence="12" type="ORF">TrST_g9215</name>
</gene>
<keyword evidence="2" id="KW-0813">Transport</keyword>
<dbReference type="InterPro" id="IPR011992">
    <property type="entry name" value="EF-hand-dom_pair"/>
</dbReference>
<accession>A0A9W7ATF5</accession>
<feature type="compositionally biased region" description="Low complexity" evidence="9">
    <location>
        <begin position="142"/>
        <end position="154"/>
    </location>
</feature>
<dbReference type="PANTHER" id="PTHR11003:SF291">
    <property type="entry name" value="IP11374P"/>
    <property type="match status" value="1"/>
</dbReference>
<evidence type="ECO:0000256" key="5">
    <source>
        <dbReference type="ARBA" id="ARBA00022989"/>
    </source>
</evidence>
<dbReference type="InterPro" id="IPR013099">
    <property type="entry name" value="K_chnl_dom"/>
</dbReference>
<evidence type="ECO:0000259" key="11">
    <source>
        <dbReference type="PROSITE" id="PS50222"/>
    </source>
</evidence>
<evidence type="ECO:0000313" key="12">
    <source>
        <dbReference type="EMBL" id="GMH77474.1"/>
    </source>
</evidence>
<dbReference type="Pfam" id="PF13202">
    <property type="entry name" value="EF-hand_5"/>
    <property type="match status" value="2"/>
</dbReference>
<evidence type="ECO:0000256" key="3">
    <source>
        <dbReference type="ARBA" id="ARBA00022692"/>
    </source>
</evidence>
<dbReference type="GO" id="GO:0005509">
    <property type="term" value="F:calcium ion binding"/>
    <property type="evidence" value="ECO:0007669"/>
    <property type="project" value="InterPro"/>
</dbReference>
<proteinExistence type="predicted"/>
<organism evidence="12 13">
    <name type="scientific">Triparma strigata</name>
    <dbReference type="NCBI Taxonomy" id="1606541"/>
    <lineage>
        <taxon>Eukaryota</taxon>
        <taxon>Sar</taxon>
        <taxon>Stramenopiles</taxon>
        <taxon>Ochrophyta</taxon>
        <taxon>Bolidophyceae</taxon>
        <taxon>Parmales</taxon>
        <taxon>Triparmaceae</taxon>
        <taxon>Triparma</taxon>
    </lineage>
</organism>
<name>A0A9W7ATF5_9STRA</name>
<keyword evidence="6" id="KW-0406">Ion transport</keyword>
<feature type="transmembrane region" description="Helical" evidence="10">
    <location>
        <begin position="26"/>
        <end position="45"/>
    </location>
</feature>
<dbReference type="InterPro" id="IPR018247">
    <property type="entry name" value="EF_Hand_1_Ca_BS"/>
</dbReference>
<protein>
    <recommendedName>
        <fullName evidence="11">EF-hand domain-containing protein</fullName>
    </recommendedName>
</protein>
<dbReference type="SUPFAM" id="SSF47473">
    <property type="entry name" value="EF-hand"/>
    <property type="match status" value="1"/>
</dbReference>
<keyword evidence="7 10" id="KW-0472">Membrane</keyword>
<dbReference type="OrthoDB" id="415460at2759"/>
<evidence type="ECO:0000256" key="6">
    <source>
        <dbReference type="ARBA" id="ARBA00023065"/>
    </source>
</evidence>
<feature type="region of interest" description="Disordered" evidence="9">
    <location>
        <begin position="348"/>
        <end position="386"/>
    </location>
</feature>
<keyword evidence="4" id="KW-0106">Calcium</keyword>
<evidence type="ECO:0000256" key="1">
    <source>
        <dbReference type="ARBA" id="ARBA00004141"/>
    </source>
</evidence>
<dbReference type="EMBL" id="BRXY01000207">
    <property type="protein sequence ID" value="GMH77474.1"/>
    <property type="molecule type" value="Genomic_DNA"/>
</dbReference>
<dbReference type="PANTHER" id="PTHR11003">
    <property type="entry name" value="POTASSIUM CHANNEL, SUBFAMILY K"/>
    <property type="match status" value="1"/>
</dbReference>
<feature type="region of interest" description="Disordered" evidence="9">
    <location>
        <begin position="129"/>
        <end position="154"/>
    </location>
</feature>
<dbReference type="AlphaFoldDB" id="A0A9W7ATF5"/>
<feature type="domain" description="EF-hand" evidence="11">
    <location>
        <begin position="317"/>
        <end position="352"/>
    </location>
</feature>
<evidence type="ECO:0000256" key="10">
    <source>
        <dbReference type="SAM" id="Phobius"/>
    </source>
</evidence>
<feature type="transmembrane region" description="Helical" evidence="10">
    <location>
        <begin position="216"/>
        <end position="232"/>
    </location>
</feature>
<feature type="transmembrane region" description="Helical" evidence="10">
    <location>
        <begin position="238"/>
        <end position="258"/>
    </location>
</feature>
<dbReference type="GO" id="GO:0030322">
    <property type="term" value="P:stabilization of membrane potential"/>
    <property type="evidence" value="ECO:0007669"/>
    <property type="project" value="TreeGrafter"/>
</dbReference>
<feature type="transmembrane region" description="Helical" evidence="10">
    <location>
        <begin position="51"/>
        <end position="67"/>
    </location>
</feature>
<sequence length="386" mass="42990">MFRSRGSTLFHEDEELEHSNRRLAKFSILFTLSYITLGVICFAFAEDWSFVHSFYFVVVTLTTVGYGDQGNWVSEYARFFCSVYALVGILLLGTALGVIGSEIITQHEKVVKEMQKKAAIRREKKLEKKLAKQKGVAPPRASTSNLTETTRSSSLSSTYNKPVLQQLSLPFGILFAIIGCGMLLIYIDGGNPIDNNNCDDSGTNTTQTSDLSFNKCLYFAIITVTTIGYGDIHPNTEVGKFLAILYILFGVTAVGNVLSEIANKVIDHQHRDAMERILTRKIAVHEFKDFDLDGNGTIERTEYVLRKMILVGLVDQADILRVEKEFDAMDLDGSGEITMEELIEFERRESEKIRDSDRGPFEGGGAGRVSANASVNPMQDDEDNAL</sequence>
<keyword evidence="8" id="KW-0407">Ion channel</keyword>
<evidence type="ECO:0000256" key="2">
    <source>
        <dbReference type="ARBA" id="ARBA00022448"/>
    </source>
</evidence>
<keyword evidence="3 10" id="KW-0812">Transmembrane</keyword>
<dbReference type="InterPro" id="IPR003280">
    <property type="entry name" value="2pore_dom_K_chnl"/>
</dbReference>
<dbReference type="PROSITE" id="PS50222">
    <property type="entry name" value="EF_HAND_2"/>
    <property type="match status" value="1"/>
</dbReference>